<accession>A0A1N6N5U1</accession>
<dbReference type="InterPro" id="IPR047640">
    <property type="entry name" value="RpiR-like"/>
</dbReference>
<dbReference type="Pfam" id="PF01380">
    <property type="entry name" value="SIS"/>
    <property type="match status" value="1"/>
</dbReference>
<dbReference type="Gene3D" id="3.40.50.10490">
    <property type="entry name" value="Glucose-6-phosphate isomerase like protein, domain 1"/>
    <property type="match status" value="1"/>
</dbReference>
<name>A0A1N6N5U1_9BACI</name>
<reference evidence="3 4" key="1">
    <citation type="submission" date="2017-01" db="EMBL/GenBank/DDBJ databases">
        <authorList>
            <person name="Mah S.A."/>
            <person name="Swanson W.J."/>
            <person name="Moy G.W."/>
            <person name="Vacquier V.D."/>
        </authorList>
    </citation>
    <scope>NUCLEOTIDE SEQUENCE [LARGE SCALE GENOMIC DNA]</scope>
    <source>
        <strain evidence="3 4">NIO-1016</strain>
    </source>
</reference>
<dbReference type="GO" id="GO:1901135">
    <property type="term" value="P:carbohydrate derivative metabolic process"/>
    <property type="evidence" value="ECO:0007669"/>
    <property type="project" value="InterPro"/>
</dbReference>
<sequence>MMKINKYVIIATDLSEWAHHTVNAGVRDCAVFLTYHGKSPIFLKAAHYLKGKNIPFLTITSDNRSELRDLSTMFIQIPNDEEKWAKIGTFTSQISFDYVLNVLFSCVYQLDYTGNVDKTTSSMTLLELNEFF</sequence>
<keyword evidence="5" id="KW-1185">Reference proteome</keyword>
<evidence type="ECO:0000313" key="4">
    <source>
        <dbReference type="Proteomes" id="UP000186385"/>
    </source>
</evidence>
<dbReference type="SUPFAM" id="SSF53697">
    <property type="entry name" value="SIS domain"/>
    <property type="match status" value="1"/>
</dbReference>
<dbReference type="PANTHER" id="PTHR30514">
    <property type="entry name" value="GLUCOKINASE"/>
    <property type="match status" value="1"/>
</dbReference>
<dbReference type="GO" id="GO:0097367">
    <property type="term" value="F:carbohydrate derivative binding"/>
    <property type="evidence" value="ECO:0007669"/>
    <property type="project" value="InterPro"/>
</dbReference>
<reference evidence="5" key="2">
    <citation type="submission" date="2017-03" db="EMBL/GenBank/DDBJ databases">
        <title>Bacillus sp. V-88(T) DSM27956, whole genome shotgun sequencing project.</title>
        <authorList>
            <person name="Dastager S.G."/>
            <person name="Neurgaonkar P.S."/>
            <person name="Dharne M.S."/>
        </authorList>
    </citation>
    <scope>NUCLEOTIDE SEQUENCE [LARGE SCALE GENOMIC DNA]</scope>
    <source>
        <strain evidence="5">DSM 25145</strain>
    </source>
</reference>
<dbReference type="STRING" id="1017273.SAMN05443094_1015"/>
<dbReference type="PANTHER" id="PTHR30514:SF10">
    <property type="entry name" value="MURR_RPIR FAMILY TRANSCRIPTIONAL REGULATOR"/>
    <property type="match status" value="1"/>
</dbReference>
<dbReference type="Proteomes" id="UP000215545">
    <property type="component" value="Unassembled WGS sequence"/>
</dbReference>
<dbReference type="GO" id="GO:0003700">
    <property type="term" value="F:DNA-binding transcription factor activity"/>
    <property type="evidence" value="ECO:0007669"/>
    <property type="project" value="InterPro"/>
</dbReference>
<organism evidence="3 4">
    <name type="scientific">Domibacillus enclensis</name>
    <dbReference type="NCBI Taxonomy" id="1017273"/>
    <lineage>
        <taxon>Bacteria</taxon>
        <taxon>Bacillati</taxon>
        <taxon>Bacillota</taxon>
        <taxon>Bacilli</taxon>
        <taxon>Bacillales</taxon>
        <taxon>Bacillaceae</taxon>
        <taxon>Domibacillus</taxon>
    </lineage>
</organism>
<gene>
    <name evidence="2" type="ORF">B1B05_00020</name>
    <name evidence="3" type="ORF">SAMN05443094_1015</name>
</gene>
<dbReference type="InterPro" id="IPR046348">
    <property type="entry name" value="SIS_dom_sf"/>
</dbReference>
<dbReference type="EMBL" id="MWSK01000001">
    <property type="protein sequence ID" value="OXS79914.1"/>
    <property type="molecule type" value="Genomic_DNA"/>
</dbReference>
<dbReference type="GO" id="GO:0003677">
    <property type="term" value="F:DNA binding"/>
    <property type="evidence" value="ECO:0007669"/>
    <property type="project" value="InterPro"/>
</dbReference>
<dbReference type="EMBL" id="FTLX01000001">
    <property type="protein sequence ID" value="SIP87436.1"/>
    <property type="molecule type" value="Genomic_DNA"/>
</dbReference>
<evidence type="ECO:0000313" key="5">
    <source>
        <dbReference type="Proteomes" id="UP000215545"/>
    </source>
</evidence>
<reference evidence="2" key="3">
    <citation type="submission" date="2017-03" db="EMBL/GenBank/DDBJ databases">
        <authorList>
            <person name="Dastager S.G."/>
            <person name="Neurgaonkar P.S."/>
            <person name="Dharne M.S."/>
        </authorList>
    </citation>
    <scope>NUCLEOTIDE SEQUENCE</scope>
    <source>
        <strain evidence="2">DSM 25145</strain>
    </source>
</reference>
<feature type="domain" description="SIS" evidence="1">
    <location>
        <begin position="2"/>
        <end position="95"/>
    </location>
</feature>
<protein>
    <submittedName>
        <fullName evidence="3">SIS domain-containing protein</fullName>
    </submittedName>
</protein>
<evidence type="ECO:0000313" key="3">
    <source>
        <dbReference type="EMBL" id="SIP87436.1"/>
    </source>
</evidence>
<evidence type="ECO:0000313" key="2">
    <source>
        <dbReference type="EMBL" id="OXS79914.1"/>
    </source>
</evidence>
<dbReference type="AlphaFoldDB" id="A0A1N6N5U1"/>
<evidence type="ECO:0000259" key="1">
    <source>
        <dbReference type="Pfam" id="PF01380"/>
    </source>
</evidence>
<dbReference type="InterPro" id="IPR001347">
    <property type="entry name" value="SIS_dom"/>
</dbReference>
<dbReference type="Proteomes" id="UP000186385">
    <property type="component" value="Unassembled WGS sequence"/>
</dbReference>
<proteinExistence type="predicted"/>